<organism evidence="1 3">
    <name type="scientific">Pseudomonas weihenstephanensis</name>
    <dbReference type="NCBI Taxonomy" id="1608994"/>
    <lineage>
        <taxon>Bacteria</taxon>
        <taxon>Pseudomonadati</taxon>
        <taxon>Pseudomonadota</taxon>
        <taxon>Gammaproteobacteria</taxon>
        <taxon>Pseudomonadales</taxon>
        <taxon>Pseudomonadaceae</taxon>
        <taxon>Pseudomonas</taxon>
    </lineage>
</organism>
<protein>
    <submittedName>
        <fullName evidence="2">Phage tail protein</fullName>
    </submittedName>
</protein>
<dbReference type="EMBL" id="JYLF01000015">
    <property type="protein sequence ID" value="KMN10177.1"/>
    <property type="molecule type" value="Genomic_DNA"/>
</dbReference>
<comment type="caution">
    <text evidence="1">The sequence shown here is derived from an EMBL/GenBank/DDBJ whole genome shotgun (WGS) entry which is preliminary data.</text>
</comment>
<accession>A0A0J6LTE5</accession>
<dbReference type="STRING" id="1608994.TU86_21895"/>
<dbReference type="Proteomes" id="UP000809529">
    <property type="component" value="Unassembled WGS sequence"/>
</dbReference>
<dbReference type="AlphaFoldDB" id="A0A0J6LTE5"/>
<name>A0A0J6LTE5_9PSED</name>
<evidence type="ECO:0000313" key="3">
    <source>
        <dbReference type="Proteomes" id="UP000036325"/>
    </source>
</evidence>
<dbReference type="Pfam" id="PF05939">
    <property type="entry name" value="Phage_min_tail"/>
    <property type="match status" value="1"/>
</dbReference>
<sequence>MAEVFTWSPRVGSSGDDQTDTLESKFGNGYSQRLSVGINNVAGSYPVSFTGNATYIKPIRDFFKRHKGANHFLWTPPLEQRGAFITEGGWQLQTLGNNKFTLSTTFRQVFNP</sequence>
<dbReference type="EMBL" id="JAAEBW010000004">
    <property type="protein sequence ID" value="MBM1195540.1"/>
    <property type="molecule type" value="Genomic_DNA"/>
</dbReference>
<gene>
    <name evidence="2" type="ORF">GYN02_10160</name>
    <name evidence="1" type="ORF">TU86_21895</name>
</gene>
<evidence type="ECO:0000313" key="2">
    <source>
        <dbReference type="EMBL" id="MBM1195540.1"/>
    </source>
</evidence>
<evidence type="ECO:0000313" key="4">
    <source>
        <dbReference type="Proteomes" id="UP000809529"/>
    </source>
</evidence>
<dbReference type="RefSeq" id="WP_048366420.1">
    <property type="nucleotide sequence ID" value="NZ_JAAEBW010000004.1"/>
</dbReference>
<dbReference type="Proteomes" id="UP000036325">
    <property type="component" value="Unassembled WGS sequence"/>
</dbReference>
<proteinExistence type="predicted"/>
<reference evidence="1 3" key="1">
    <citation type="submission" date="2015-02" db="EMBL/GenBank/DDBJ databases">
        <title>Pseudomonas helleri sp. nov. and Pseudomonas weihenstephanensis sp. nov., isolated from raw cows milk.</title>
        <authorList>
            <person name="von Neubeck M."/>
            <person name="Huptas C."/>
            <person name="Wenning M."/>
            <person name="Scherer S."/>
        </authorList>
    </citation>
    <scope>NUCLEOTIDE SEQUENCE [LARGE SCALE GENOMIC DNA]</scope>
    <source>
        <strain evidence="1 3">DSM 29166</strain>
    </source>
</reference>
<dbReference type="OrthoDB" id="8607203at2"/>
<keyword evidence="4" id="KW-1185">Reference proteome</keyword>
<reference evidence="2 4" key="2">
    <citation type="submission" date="2020-01" db="EMBL/GenBank/DDBJ databases">
        <title>Comparative genomics of meat spoilage bacteria.</title>
        <authorList>
            <person name="Hilgarth M."/>
            <person name="Vogel R.F."/>
        </authorList>
    </citation>
    <scope>NUCLEOTIDE SEQUENCE [LARGE SCALE GENOMIC DNA]</scope>
    <source>
        <strain evidence="2 4">TMW2.2077</strain>
    </source>
</reference>
<dbReference type="PATRIC" id="fig|1608994.3.peg.552"/>
<evidence type="ECO:0000313" key="1">
    <source>
        <dbReference type="EMBL" id="KMN10177.1"/>
    </source>
</evidence>
<accession>A0A0J6ID25</accession>
<dbReference type="InterPro" id="IPR010265">
    <property type="entry name" value="Phage_lambda_TipM"/>
</dbReference>